<dbReference type="Proteomes" id="UP000032141">
    <property type="component" value="Chromosome C3"/>
</dbReference>
<dbReference type="STRING" id="109376.A0A0D3BFK3"/>
<evidence type="ECO:0008006" key="3">
    <source>
        <dbReference type="Google" id="ProtNLM"/>
    </source>
</evidence>
<protein>
    <recommendedName>
        <fullName evidence="3">DDE Tnp4 domain-containing protein</fullName>
    </recommendedName>
</protein>
<dbReference type="HOGENOM" id="CLU_012390_1_2_1"/>
<dbReference type="EnsemblPlants" id="Bo3g106890.1">
    <property type="protein sequence ID" value="Bo3g106890.1"/>
    <property type="gene ID" value="Bo3g106890"/>
</dbReference>
<dbReference type="Gramene" id="Bo3g106890.1">
    <property type="protein sequence ID" value="Bo3g106890.1"/>
    <property type="gene ID" value="Bo3g106890"/>
</dbReference>
<reference evidence="1" key="2">
    <citation type="submission" date="2015-03" db="UniProtKB">
        <authorList>
            <consortium name="EnsemblPlants"/>
        </authorList>
    </citation>
    <scope>IDENTIFICATION</scope>
</reference>
<dbReference type="AlphaFoldDB" id="A0A0D3BFK3"/>
<dbReference type="Pfam" id="PF04827">
    <property type="entry name" value="Plant_tran"/>
    <property type="match status" value="2"/>
</dbReference>
<keyword evidence="2" id="KW-1185">Reference proteome</keyword>
<reference evidence="1 2" key="1">
    <citation type="journal article" date="2014" name="Genome Biol.">
        <title>Transcriptome and methylome profiling reveals relics of genome dominance in the mesopolyploid Brassica oleracea.</title>
        <authorList>
            <person name="Parkin I.A."/>
            <person name="Koh C."/>
            <person name="Tang H."/>
            <person name="Robinson S.J."/>
            <person name="Kagale S."/>
            <person name="Clarke W.E."/>
            <person name="Town C.D."/>
            <person name="Nixon J."/>
            <person name="Krishnakumar V."/>
            <person name="Bidwell S.L."/>
            <person name="Denoeud F."/>
            <person name="Belcram H."/>
            <person name="Links M.G."/>
            <person name="Just J."/>
            <person name="Clarke C."/>
            <person name="Bender T."/>
            <person name="Huebert T."/>
            <person name="Mason A.S."/>
            <person name="Pires J.C."/>
            <person name="Barker G."/>
            <person name="Moore J."/>
            <person name="Walley P.G."/>
            <person name="Manoli S."/>
            <person name="Batley J."/>
            <person name="Edwards D."/>
            <person name="Nelson M.N."/>
            <person name="Wang X."/>
            <person name="Paterson A.H."/>
            <person name="King G."/>
            <person name="Bancroft I."/>
            <person name="Chalhoub B."/>
            <person name="Sharpe A.G."/>
        </authorList>
    </citation>
    <scope>NUCLEOTIDE SEQUENCE</scope>
    <source>
        <strain evidence="1 2">cv. TO1000</strain>
    </source>
</reference>
<name>A0A0D3BFK3_BRAOL</name>
<organism evidence="1 2">
    <name type="scientific">Brassica oleracea var. oleracea</name>
    <dbReference type="NCBI Taxonomy" id="109376"/>
    <lineage>
        <taxon>Eukaryota</taxon>
        <taxon>Viridiplantae</taxon>
        <taxon>Streptophyta</taxon>
        <taxon>Embryophyta</taxon>
        <taxon>Tracheophyta</taxon>
        <taxon>Spermatophyta</taxon>
        <taxon>Magnoliopsida</taxon>
        <taxon>eudicotyledons</taxon>
        <taxon>Gunneridae</taxon>
        <taxon>Pentapetalae</taxon>
        <taxon>rosids</taxon>
        <taxon>malvids</taxon>
        <taxon>Brassicales</taxon>
        <taxon>Brassicaceae</taxon>
        <taxon>Brassiceae</taxon>
        <taxon>Brassica</taxon>
    </lineage>
</organism>
<dbReference type="eggNOG" id="ENOG502QQGX">
    <property type="taxonomic scope" value="Eukaryota"/>
</dbReference>
<dbReference type="PANTHER" id="PTHR47150:SF5">
    <property type="entry name" value="OS07G0546750 PROTEIN"/>
    <property type="match status" value="1"/>
</dbReference>
<dbReference type="InterPro" id="IPR006912">
    <property type="entry name" value="Harbinger_derived_prot"/>
</dbReference>
<accession>A0A0D3BFK3</accession>
<proteinExistence type="predicted"/>
<evidence type="ECO:0000313" key="2">
    <source>
        <dbReference type="Proteomes" id="UP000032141"/>
    </source>
</evidence>
<evidence type="ECO:0000313" key="1">
    <source>
        <dbReference type="EnsemblPlants" id="Bo3g106890.1"/>
    </source>
</evidence>
<sequence>MASSSHNNEGVNDENFDQYFDETFDNFFENYGGQEDETKRRKKRVYIERNREEGHIRLWNDYFSDNPTYPETYFRRRFRMNKPLFMHIFDRLSNKVQYFQQREDGLGRLGLSALQKITAAIRVLAYGTAADTVDEYLRLGETTTRLCVENFVEGIINLFGDEYLRRPTPADLQRLLDIEEHRGFFGMVGSINCTLNDINVLDRSHVFDYIIKGQAPQATFIQSIPIPQGLKAVLFAQRQEAVRKDVERSFGVLQARFAIIKNPTLFLDKTKIGKIMRACIILHNMIVENKRDGYTQFDVSEFQQGEDNGSSHADLTFSTDMPTNIANMMGVRTRIRDRQMHQQLKDDLVEHIYVVYMFMYECAGVVAILLKEDYCVSSTDPEMIYFGLT</sequence>
<dbReference type="PANTHER" id="PTHR47150">
    <property type="entry name" value="OS12G0169200 PROTEIN"/>
    <property type="match status" value="1"/>
</dbReference>